<reference evidence="3 4" key="1">
    <citation type="submission" date="2020-04" db="EMBL/GenBank/DDBJ databases">
        <authorList>
            <person name="Wallbank WR R."/>
            <person name="Pardo Diaz C."/>
            <person name="Kozak K."/>
            <person name="Martin S."/>
            <person name="Jiggins C."/>
            <person name="Moest M."/>
            <person name="Warren A I."/>
            <person name="Byers J.R.P. K."/>
            <person name="Montejo-Kovacevich G."/>
            <person name="Yen C E."/>
        </authorList>
    </citation>
    <scope>NUCLEOTIDE SEQUENCE [LARGE SCALE GENOMIC DNA]</scope>
</reference>
<evidence type="ECO:0000313" key="4">
    <source>
        <dbReference type="Proteomes" id="UP000494106"/>
    </source>
</evidence>
<evidence type="ECO:0000313" key="3">
    <source>
        <dbReference type="EMBL" id="CAB3220015.1"/>
    </source>
</evidence>
<accession>A0A8S0YM72</accession>
<dbReference type="PANTHER" id="PTHR10569:SF2">
    <property type="entry name" value="GLYCOGEN DEBRANCHING ENZYME"/>
    <property type="match status" value="1"/>
</dbReference>
<name>A0A8S0YM72_ARCPL</name>
<keyword evidence="4" id="KW-1185">Reference proteome</keyword>
<dbReference type="PANTHER" id="PTHR10569">
    <property type="entry name" value="GLYCOGEN DEBRANCHING ENZYME"/>
    <property type="match status" value="1"/>
</dbReference>
<organism evidence="3 4">
    <name type="scientific">Arctia plantaginis</name>
    <name type="common">Wood tiger moth</name>
    <name type="synonym">Phalaena plantaginis</name>
    <dbReference type="NCBI Taxonomy" id="874455"/>
    <lineage>
        <taxon>Eukaryota</taxon>
        <taxon>Metazoa</taxon>
        <taxon>Ecdysozoa</taxon>
        <taxon>Arthropoda</taxon>
        <taxon>Hexapoda</taxon>
        <taxon>Insecta</taxon>
        <taxon>Pterygota</taxon>
        <taxon>Neoptera</taxon>
        <taxon>Endopterygota</taxon>
        <taxon>Lepidoptera</taxon>
        <taxon>Glossata</taxon>
        <taxon>Ditrysia</taxon>
        <taxon>Noctuoidea</taxon>
        <taxon>Erebidae</taxon>
        <taxon>Arctiinae</taxon>
        <taxon>Arctia</taxon>
    </lineage>
</organism>
<protein>
    <recommendedName>
        <fullName evidence="2">Glycogen debranching enzyme C-terminal domain-containing protein</fullName>
    </recommendedName>
</protein>
<sequence>MPVIYESLNKLYAKRGFPGTRVFAKETPGALSTRTCPTKGSTCRSVSDPETGFPFGGNEANCGTWMDKMGSSDRAGNRGQPATPRDGSAVELVGLAYSVVSWLAAQHRAGRYPYPGVVRRHRDGSLTSWTLRAVAERIRLNFERHFWVPSAPSSHDLRPDLVHRRAIYKDSHGASKPWADYQLRCNFPIAMVVAPELFDPRHAWLALDQVERLLLGPLGVKTLDPADWAYRPDYDNSNDGDDPSVAHGFNYHQGPEWVWPLGFYLRARLVFAPECGKRARTRGLRARRARAPARRDPHVALARPARAVQTRAGPTAPTRAGRRPGAPASCWRCCTSWRRRGGRGRCPPTDERARAACATRLPPPSRAACTRRPTSRGRPGVLWRRCAGCGGGRARPSASSTTCCRASAPAAWPPSCTATATSATAWRCERATRRLDASSPTSWASPQSSGAPRPRSLDRTPCLCGSRCRVSPLARA</sequence>
<evidence type="ECO:0000259" key="2">
    <source>
        <dbReference type="Pfam" id="PF06202"/>
    </source>
</evidence>
<dbReference type="AlphaFoldDB" id="A0A8S0YM72"/>
<dbReference type="InterPro" id="IPR032790">
    <property type="entry name" value="GDE_C"/>
</dbReference>
<feature type="domain" description="Glycogen debranching enzyme C-terminal" evidence="2">
    <location>
        <begin position="47"/>
        <end position="274"/>
    </location>
</feature>
<dbReference type="Proteomes" id="UP000494106">
    <property type="component" value="Unassembled WGS sequence"/>
</dbReference>
<dbReference type="GO" id="GO:0004134">
    <property type="term" value="F:4-alpha-glucanotransferase activity"/>
    <property type="evidence" value="ECO:0007669"/>
    <property type="project" value="InterPro"/>
</dbReference>
<feature type="compositionally biased region" description="Basic residues" evidence="1">
    <location>
        <begin position="283"/>
        <end position="292"/>
    </location>
</feature>
<dbReference type="GO" id="GO:0004135">
    <property type="term" value="F:amylo-alpha-1,6-glucosidase activity"/>
    <property type="evidence" value="ECO:0007669"/>
    <property type="project" value="InterPro"/>
</dbReference>
<gene>
    <name evidence="3" type="ORF">APLA_LOCUS119</name>
</gene>
<dbReference type="Pfam" id="PF06202">
    <property type="entry name" value="GDE_C"/>
    <property type="match status" value="1"/>
</dbReference>
<dbReference type="InterPro" id="IPR008928">
    <property type="entry name" value="6-hairpin_glycosidase_sf"/>
</dbReference>
<proteinExistence type="predicted"/>
<dbReference type="EMBL" id="CADEBC010000038">
    <property type="protein sequence ID" value="CAB3220015.1"/>
    <property type="molecule type" value="Genomic_DNA"/>
</dbReference>
<evidence type="ECO:0000256" key="1">
    <source>
        <dbReference type="SAM" id="MobiDB-lite"/>
    </source>
</evidence>
<feature type="compositionally biased region" description="Low complexity" evidence="1">
    <location>
        <begin position="437"/>
        <end position="449"/>
    </location>
</feature>
<dbReference type="OrthoDB" id="10248904at2759"/>
<dbReference type="SUPFAM" id="SSF48208">
    <property type="entry name" value="Six-hairpin glycosidases"/>
    <property type="match status" value="1"/>
</dbReference>
<feature type="region of interest" description="Disordered" evidence="1">
    <location>
        <begin position="283"/>
        <end position="323"/>
    </location>
</feature>
<dbReference type="GO" id="GO:0005980">
    <property type="term" value="P:glycogen catabolic process"/>
    <property type="evidence" value="ECO:0007669"/>
    <property type="project" value="InterPro"/>
</dbReference>
<dbReference type="InterPro" id="IPR010401">
    <property type="entry name" value="AGL/Gdb1"/>
</dbReference>
<feature type="region of interest" description="Disordered" evidence="1">
    <location>
        <begin position="437"/>
        <end position="457"/>
    </location>
</feature>
<comment type="caution">
    <text evidence="3">The sequence shown here is derived from an EMBL/GenBank/DDBJ whole genome shotgun (WGS) entry which is preliminary data.</text>
</comment>